<gene>
    <name evidence="2" type="ORF">DUI87_28820</name>
</gene>
<feature type="region of interest" description="Disordered" evidence="1">
    <location>
        <begin position="16"/>
        <end position="39"/>
    </location>
</feature>
<feature type="compositionally biased region" description="Polar residues" evidence="1">
    <location>
        <begin position="88"/>
        <end position="104"/>
    </location>
</feature>
<dbReference type="OrthoDB" id="10588455at2759"/>
<dbReference type="Proteomes" id="UP000269221">
    <property type="component" value="Unassembled WGS sequence"/>
</dbReference>
<comment type="caution">
    <text evidence="2">The sequence shown here is derived from an EMBL/GenBank/DDBJ whole genome shotgun (WGS) entry which is preliminary data.</text>
</comment>
<evidence type="ECO:0000256" key="1">
    <source>
        <dbReference type="SAM" id="MobiDB-lite"/>
    </source>
</evidence>
<accession>A0A3M0J0Y6</accession>
<keyword evidence="3" id="KW-1185">Reference proteome</keyword>
<feature type="region of interest" description="Disordered" evidence="1">
    <location>
        <begin position="85"/>
        <end position="104"/>
    </location>
</feature>
<name>A0A3M0J0Y6_HIRRU</name>
<evidence type="ECO:0000313" key="3">
    <source>
        <dbReference type="Proteomes" id="UP000269221"/>
    </source>
</evidence>
<protein>
    <submittedName>
        <fullName evidence="2">Uncharacterized protein</fullName>
    </submittedName>
</protein>
<organism evidence="2 3">
    <name type="scientific">Hirundo rustica rustica</name>
    <dbReference type="NCBI Taxonomy" id="333673"/>
    <lineage>
        <taxon>Eukaryota</taxon>
        <taxon>Metazoa</taxon>
        <taxon>Chordata</taxon>
        <taxon>Craniata</taxon>
        <taxon>Vertebrata</taxon>
        <taxon>Euteleostomi</taxon>
        <taxon>Archelosauria</taxon>
        <taxon>Archosauria</taxon>
        <taxon>Dinosauria</taxon>
        <taxon>Saurischia</taxon>
        <taxon>Theropoda</taxon>
        <taxon>Coelurosauria</taxon>
        <taxon>Aves</taxon>
        <taxon>Neognathae</taxon>
        <taxon>Neoaves</taxon>
        <taxon>Telluraves</taxon>
        <taxon>Australaves</taxon>
        <taxon>Passeriformes</taxon>
        <taxon>Sylvioidea</taxon>
        <taxon>Hirundinidae</taxon>
        <taxon>Hirundo</taxon>
    </lineage>
</organism>
<dbReference type="AlphaFoldDB" id="A0A3M0J0Y6"/>
<reference evidence="2 3" key="1">
    <citation type="submission" date="2018-07" db="EMBL/GenBank/DDBJ databases">
        <title>A high quality draft genome assembly of the barn swallow (H. rustica rustica).</title>
        <authorList>
            <person name="Formenti G."/>
            <person name="Chiara M."/>
            <person name="Poveda L."/>
            <person name="Francoijs K.-J."/>
            <person name="Bonisoli-Alquati A."/>
            <person name="Canova L."/>
            <person name="Gianfranceschi L."/>
            <person name="Horner D.S."/>
            <person name="Saino N."/>
        </authorList>
    </citation>
    <scope>NUCLEOTIDE SEQUENCE [LARGE SCALE GENOMIC DNA]</scope>
    <source>
        <strain evidence="2">Chelidonia</strain>
        <tissue evidence="2">Blood</tissue>
    </source>
</reference>
<feature type="compositionally biased region" description="Low complexity" evidence="1">
    <location>
        <begin position="16"/>
        <end position="31"/>
    </location>
</feature>
<proteinExistence type="predicted"/>
<evidence type="ECO:0000313" key="2">
    <source>
        <dbReference type="EMBL" id="RMB94707.1"/>
    </source>
</evidence>
<sequence length="104" mass="10945">MLGSSKMEPPLVKAKLISSGDSSSGKKLLCGEGEPGRGVRTCERSSFVDTKVMKKDKEEMFQGPGVKTMGACRGGFCEKLREAAPMSNGANASQLQDGPTTGQM</sequence>
<dbReference type="EMBL" id="QRBI01000195">
    <property type="protein sequence ID" value="RMB94707.1"/>
    <property type="molecule type" value="Genomic_DNA"/>
</dbReference>